<sequence>MSSRTENTAGGHDGEKQIRLDGNPSVVRMRKRLDGARGWGVEEKPGTGRKISSLLSKGFSVCVCVCVCCEKLTVQQCGGGIASSAARSSINRRRRRRRGRSTCCASFARAANPKG</sequence>
<evidence type="ECO:0000256" key="1">
    <source>
        <dbReference type="SAM" id="MobiDB-lite"/>
    </source>
</evidence>
<keyword evidence="3" id="KW-1185">Reference proteome</keyword>
<evidence type="ECO:0000313" key="2">
    <source>
        <dbReference type="EMBL" id="VVC44403.1"/>
    </source>
</evidence>
<feature type="region of interest" description="Disordered" evidence="1">
    <location>
        <begin position="1"/>
        <end position="25"/>
    </location>
</feature>
<organism evidence="2 3">
    <name type="scientific">Cinara cedri</name>
    <dbReference type="NCBI Taxonomy" id="506608"/>
    <lineage>
        <taxon>Eukaryota</taxon>
        <taxon>Metazoa</taxon>
        <taxon>Ecdysozoa</taxon>
        <taxon>Arthropoda</taxon>
        <taxon>Hexapoda</taxon>
        <taxon>Insecta</taxon>
        <taxon>Pterygota</taxon>
        <taxon>Neoptera</taxon>
        <taxon>Paraneoptera</taxon>
        <taxon>Hemiptera</taxon>
        <taxon>Sternorrhyncha</taxon>
        <taxon>Aphidomorpha</taxon>
        <taxon>Aphidoidea</taxon>
        <taxon>Aphididae</taxon>
        <taxon>Lachninae</taxon>
        <taxon>Cinara</taxon>
    </lineage>
</organism>
<accession>A0A5E4NHH0</accession>
<dbReference type="EMBL" id="CABPRJ010002379">
    <property type="protein sequence ID" value="VVC44403.1"/>
    <property type="molecule type" value="Genomic_DNA"/>
</dbReference>
<dbReference type="Proteomes" id="UP000325440">
    <property type="component" value="Unassembled WGS sequence"/>
</dbReference>
<reference evidence="2 3" key="1">
    <citation type="submission" date="2019-08" db="EMBL/GenBank/DDBJ databases">
        <authorList>
            <person name="Alioto T."/>
            <person name="Alioto T."/>
            <person name="Gomez Garrido J."/>
        </authorList>
    </citation>
    <scope>NUCLEOTIDE SEQUENCE [LARGE SCALE GENOMIC DNA]</scope>
</reference>
<evidence type="ECO:0000313" key="3">
    <source>
        <dbReference type="Proteomes" id="UP000325440"/>
    </source>
</evidence>
<proteinExistence type="predicted"/>
<gene>
    <name evidence="2" type="ORF">CINCED_3A000191</name>
</gene>
<dbReference type="AlphaFoldDB" id="A0A5E4NHH0"/>
<name>A0A5E4NHH0_9HEMI</name>
<protein>
    <submittedName>
        <fullName evidence="2">Uncharacterized protein</fullName>
    </submittedName>
</protein>